<evidence type="ECO:0000313" key="3">
    <source>
        <dbReference type="Proteomes" id="UP000630353"/>
    </source>
</evidence>
<reference evidence="2" key="2">
    <citation type="submission" date="2020-09" db="EMBL/GenBank/DDBJ databases">
        <authorList>
            <person name="Sun Q."/>
            <person name="Kim S."/>
        </authorList>
    </citation>
    <scope>NUCLEOTIDE SEQUENCE</scope>
    <source>
        <strain evidence="2">KCTC 42651</strain>
    </source>
</reference>
<keyword evidence="3" id="KW-1185">Reference proteome</keyword>
<comment type="caution">
    <text evidence="2">The sequence shown here is derived from an EMBL/GenBank/DDBJ whole genome shotgun (WGS) entry which is preliminary data.</text>
</comment>
<dbReference type="RefSeq" id="WP_189987181.1">
    <property type="nucleotide sequence ID" value="NZ_BMZS01000001.1"/>
</dbReference>
<reference evidence="2" key="1">
    <citation type="journal article" date="2014" name="Int. J. Syst. Evol. Microbiol.">
        <title>Complete genome sequence of Corynebacterium casei LMG S-19264T (=DSM 44701T), isolated from a smear-ripened cheese.</title>
        <authorList>
            <consortium name="US DOE Joint Genome Institute (JGI-PGF)"/>
            <person name="Walter F."/>
            <person name="Albersmeier A."/>
            <person name="Kalinowski J."/>
            <person name="Ruckert C."/>
        </authorList>
    </citation>
    <scope>NUCLEOTIDE SEQUENCE</scope>
    <source>
        <strain evidence="2">KCTC 42651</strain>
    </source>
</reference>
<proteinExistence type="predicted"/>
<dbReference type="Proteomes" id="UP000630353">
    <property type="component" value="Unassembled WGS sequence"/>
</dbReference>
<accession>A0A919CMM1</accession>
<organism evidence="2 3">
    <name type="scientific">Thalassobaculum fulvum</name>
    <dbReference type="NCBI Taxonomy" id="1633335"/>
    <lineage>
        <taxon>Bacteria</taxon>
        <taxon>Pseudomonadati</taxon>
        <taxon>Pseudomonadota</taxon>
        <taxon>Alphaproteobacteria</taxon>
        <taxon>Rhodospirillales</taxon>
        <taxon>Thalassobaculaceae</taxon>
        <taxon>Thalassobaculum</taxon>
    </lineage>
</organism>
<dbReference type="InterPro" id="IPR050177">
    <property type="entry name" value="Lipid_A_modif_metabolic_enz"/>
</dbReference>
<dbReference type="Pfam" id="PF01370">
    <property type="entry name" value="Epimerase"/>
    <property type="match status" value="1"/>
</dbReference>
<dbReference type="InterPro" id="IPR036291">
    <property type="entry name" value="NAD(P)-bd_dom_sf"/>
</dbReference>
<dbReference type="PANTHER" id="PTHR43245:SF58">
    <property type="entry name" value="BLL5923 PROTEIN"/>
    <property type="match status" value="1"/>
</dbReference>
<dbReference type="EMBL" id="BMZS01000001">
    <property type="protein sequence ID" value="GHD40312.1"/>
    <property type="molecule type" value="Genomic_DNA"/>
</dbReference>
<dbReference type="InterPro" id="IPR001509">
    <property type="entry name" value="Epimerase_deHydtase"/>
</dbReference>
<evidence type="ECO:0000259" key="1">
    <source>
        <dbReference type="Pfam" id="PF01370"/>
    </source>
</evidence>
<feature type="domain" description="NAD-dependent epimerase/dehydratase" evidence="1">
    <location>
        <begin position="7"/>
        <end position="218"/>
    </location>
</feature>
<protein>
    <submittedName>
        <fullName evidence="2">UDP-N-acetylglucosamine 4-epimerase</fullName>
    </submittedName>
</protein>
<dbReference type="PANTHER" id="PTHR43245">
    <property type="entry name" value="BIFUNCTIONAL POLYMYXIN RESISTANCE PROTEIN ARNA"/>
    <property type="match status" value="1"/>
</dbReference>
<dbReference type="SUPFAM" id="SSF51735">
    <property type="entry name" value="NAD(P)-binding Rossmann-fold domains"/>
    <property type="match status" value="1"/>
</dbReference>
<sequence>MSDRSGALVLGGAGFIGSHLLADLAARGVRPLISVDLVAPERPVAGVDYRIGDVRRPIAGLVTELVATLYNLAAVHRTPGHPDHAYYETNVAGAVNACRLAAQRGIPRIVFTSSISVYGTREEACDESTALQPSSAYGRSKALAELVHEGWLEAEPGSRRLVVLRPAVVFGRGEHGNFDRLLRQLGRRGFVFPGRRDTVKGCGYVKELVRVMAFCLARDEPLYRANFAYPEPYTIETIARTLAEEAGLPVPRLTAPTGLVMTAAFGLEVLAALGLRTGINRDRVRKLLVSTHIHPARLVADGYRFETDLRSGIRAWLADRDTR</sequence>
<dbReference type="Gene3D" id="3.40.50.720">
    <property type="entry name" value="NAD(P)-binding Rossmann-like Domain"/>
    <property type="match status" value="1"/>
</dbReference>
<name>A0A919CMM1_9PROT</name>
<gene>
    <name evidence="2" type="ORF">GCM10017083_03460</name>
</gene>
<dbReference type="AlphaFoldDB" id="A0A919CMM1"/>
<evidence type="ECO:0000313" key="2">
    <source>
        <dbReference type="EMBL" id="GHD40312.1"/>
    </source>
</evidence>